<reference evidence="1 2" key="1">
    <citation type="submission" date="2021-06" db="EMBL/GenBank/DDBJ databases">
        <authorList>
            <person name="Palmer J.M."/>
        </authorList>
    </citation>
    <scope>NUCLEOTIDE SEQUENCE [LARGE SCALE GENOMIC DNA]</scope>
    <source>
        <strain evidence="1 2">AS_MEX2019</strain>
        <tissue evidence="1">Muscle</tissue>
    </source>
</reference>
<protein>
    <submittedName>
        <fullName evidence="1">Uncharacterized protein</fullName>
    </submittedName>
</protein>
<accession>A0ABV0YTA2</accession>
<gene>
    <name evidence="1" type="ORF">AMECASPLE_027113</name>
</gene>
<organism evidence="1 2">
    <name type="scientific">Ameca splendens</name>
    <dbReference type="NCBI Taxonomy" id="208324"/>
    <lineage>
        <taxon>Eukaryota</taxon>
        <taxon>Metazoa</taxon>
        <taxon>Chordata</taxon>
        <taxon>Craniata</taxon>
        <taxon>Vertebrata</taxon>
        <taxon>Euteleostomi</taxon>
        <taxon>Actinopterygii</taxon>
        <taxon>Neopterygii</taxon>
        <taxon>Teleostei</taxon>
        <taxon>Neoteleostei</taxon>
        <taxon>Acanthomorphata</taxon>
        <taxon>Ovalentaria</taxon>
        <taxon>Atherinomorphae</taxon>
        <taxon>Cyprinodontiformes</taxon>
        <taxon>Goodeidae</taxon>
        <taxon>Ameca</taxon>
    </lineage>
</organism>
<evidence type="ECO:0000313" key="1">
    <source>
        <dbReference type="EMBL" id="MEQ2296686.1"/>
    </source>
</evidence>
<keyword evidence="2" id="KW-1185">Reference proteome</keyword>
<evidence type="ECO:0000313" key="2">
    <source>
        <dbReference type="Proteomes" id="UP001469553"/>
    </source>
</evidence>
<proteinExistence type="predicted"/>
<sequence>MTGRRRDDLQLLLGCQLIGKHESVEQDGWRIKILPLPAFAGEKNPSKRLLAWSELIATSDFICSCCLPGLSVCCCNRKPIQSLGCDRGRDPGLAEREIRRR</sequence>
<comment type="caution">
    <text evidence="1">The sequence shown here is derived from an EMBL/GenBank/DDBJ whole genome shotgun (WGS) entry which is preliminary data.</text>
</comment>
<dbReference type="EMBL" id="JAHRIP010040458">
    <property type="protein sequence ID" value="MEQ2296686.1"/>
    <property type="molecule type" value="Genomic_DNA"/>
</dbReference>
<dbReference type="Proteomes" id="UP001469553">
    <property type="component" value="Unassembled WGS sequence"/>
</dbReference>
<name>A0ABV0YTA2_9TELE</name>